<evidence type="ECO:0000256" key="2">
    <source>
        <dbReference type="ARBA" id="ARBA00022722"/>
    </source>
</evidence>
<dbReference type="NCBIfam" id="TIGR03875">
    <property type="entry name" value="RNA_lig_partner"/>
    <property type="match status" value="1"/>
</dbReference>
<dbReference type="GO" id="GO:0016787">
    <property type="term" value="F:hydrolase activity"/>
    <property type="evidence" value="ECO:0007669"/>
    <property type="project" value="UniProtKB-KW"/>
</dbReference>
<comment type="caution">
    <text evidence="5">The sequence shown here is derived from an EMBL/GenBank/DDBJ whole genome shotgun (WGS) entry which is preliminary data.</text>
</comment>
<dbReference type="AlphaFoldDB" id="A0A2M6IUC5"/>
<keyword evidence="2" id="KW-0540">Nuclease</keyword>
<dbReference type="PANTHER" id="PTHR41173:SF1">
    <property type="entry name" value="RNA-FREE RIBONUCLEASE P"/>
    <property type="match status" value="1"/>
</dbReference>
<dbReference type="GO" id="GO:0004519">
    <property type="term" value="F:endonuclease activity"/>
    <property type="evidence" value="ECO:0007669"/>
    <property type="project" value="UniProtKB-KW"/>
</dbReference>
<evidence type="ECO:0000256" key="1">
    <source>
        <dbReference type="ARBA" id="ARBA00022694"/>
    </source>
</evidence>
<keyword evidence="3" id="KW-0255">Endonuclease</keyword>
<protein>
    <submittedName>
        <fullName evidence="5">RNA ligase partner protein</fullName>
    </submittedName>
</protein>
<evidence type="ECO:0000256" key="4">
    <source>
        <dbReference type="ARBA" id="ARBA00022801"/>
    </source>
</evidence>
<proteinExistence type="predicted"/>
<keyword evidence="4" id="KW-0378">Hydrolase</keyword>
<evidence type="ECO:0000256" key="3">
    <source>
        <dbReference type="ARBA" id="ARBA00022759"/>
    </source>
</evidence>
<dbReference type="Proteomes" id="UP000231056">
    <property type="component" value="Unassembled WGS sequence"/>
</dbReference>
<dbReference type="GO" id="GO:0008033">
    <property type="term" value="P:tRNA processing"/>
    <property type="evidence" value="ECO:0007669"/>
    <property type="project" value="UniProtKB-KW"/>
</dbReference>
<name>A0A2M6IUC5_9BACT</name>
<reference evidence="5 6" key="1">
    <citation type="submission" date="2017-09" db="EMBL/GenBank/DDBJ databases">
        <title>Depth-based differentiation of microbial function through sediment-hosted aquifers and enrichment of novel symbionts in the deep terrestrial subsurface.</title>
        <authorList>
            <person name="Probst A.J."/>
            <person name="Ladd B."/>
            <person name="Jarett J.K."/>
            <person name="Geller-Mcgrath D.E."/>
            <person name="Sieber C.M."/>
            <person name="Emerson J.B."/>
            <person name="Anantharaman K."/>
            <person name="Thomas B.C."/>
            <person name="Malmstrom R."/>
            <person name="Stieglmeier M."/>
            <person name="Klingl A."/>
            <person name="Woyke T."/>
            <person name="Ryan C.M."/>
            <person name="Banfield J.F."/>
        </authorList>
    </citation>
    <scope>NUCLEOTIDE SEQUENCE [LARGE SCALE GENOMIC DNA]</scope>
    <source>
        <strain evidence="5">CG11_big_fil_rev_8_21_14_0_20_36_8</strain>
    </source>
</reference>
<dbReference type="PANTHER" id="PTHR41173">
    <property type="entry name" value="UPF0278 PROTEIN TK1425"/>
    <property type="match status" value="1"/>
</dbReference>
<accession>A0A2M6IUC5</accession>
<keyword evidence="1" id="KW-0819">tRNA processing</keyword>
<organism evidence="5 6">
    <name type="scientific">Candidatus Roizmanbacteria bacterium CG11_big_fil_rev_8_21_14_0_20_36_8</name>
    <dbReference type="NCBI Taxonomy" id="1974856"/>
    <lineage>
        <taxon>Bacteria</taxon>
        <taxon>Candidatus Roizmaniibacteriota</taxon>
    </lineage>
</organism>
<dbReference type="CDD" id="cd18691">
    <property type="entry name" value="PIN_VapC-like"/>
    <property type="match status" value="1"/>
</dbReference>
<dbReference type="Pfam" id="PF08745">
    <property type="entry name" value="PIN_5"/>
    <property type="match status" value="1"/>
</dbReference>
<dbReference type="GO" id="GO:0016874">
    <property type="term" value="F:ligase activity"/>
    <property type="evidence" value="ECO:0007669"/>
    <property type="project" value="UniProtKB-KW"/>
</dbReference>
<evidence type="ECO:0000313" key="6">
    <source>
        <dbReference type="Proteomes" id="UP000231056"/>
    </source>
</evidence>
<gene>
    <name evidence="5" type="ORF">COV58_01910</name>
</gene>
<sequence length="206" mass="22944">MDTYILDTNLLFNMEAKMGLGDNTKRIMTNLTKAASAKGKSEISIALPPTIVQEIVSFFDSPDDEVLTSFLGSVTVRSPETHSILVSGSIFSELIEDYRNRSFRAMKVAEEEMTRVAEVFMGKAALPKKEFQITLGKVISKFRDRYRNATRTGTLDSVADLDVIILAKELGGTLVSSDEGLSRWARQFAVVEMDPRVFGKKMKAYL</sequence>
<dbReference type="InterPro" id="IPR014856">
    <property type="entry name" value="RNA_free_RNase_P"/>
</dbReference>
<dbReference type="EMBL" id="PCVM01000045">
    <property type="protein sequence ID" value="PIQ73551.1"/>
    <property type="molecule type" value="Genomic_DNA"/>
</dbReference>
<keyword evidence="5" id="KW-0436">Ligase</keyword>
<evidence type="ECO:0000313" key="5">
    <source>
        <dbReference type="EMBL" id="PIQ73551.1"/>
    </source>
</evidence>